<protein>
    <submittedName>
        <fullName evidence="1">Antitoxin HicB</fullName>
    </submittedName>
</protein>
<evidence type="ECO:0000313" key="1">
    <source>
        <dbReference type="EMBL" id="VFK79964.1"/>
    </source>
</evidence>
<dbReference type="AlphaFoldDB" id="A0A451BNW0"/>
<accession>A0A451BNW0</accession>
<proteinExistence type="predicted"/>
<name>A0A451BNW0_9GAMM</name>
<sequence length="96" mass="10877">MAPSPLECAKLGIYSAMRKLGIYSAMRKLGIYSAMRKLGIYSAMREQGLHKTELARRLDWHLPQVDRLLDPGHASQLARIQRAAAVLGKWVELRVF</sequence>
<dbReference type="EMBL" id="CAADHB010000076">
    <property type="protein sequence ID" value="VFK79964.1"/>
    <property type="molecule type" value="Genomic_DNA"/>
</dbReference>
<reference evidence="1" key="1">
    <citation type="submission" date="2019-02" db="EMBL/GenBank/DDBJ databases">
        <authorList>
            <person name="Gruber-Vodicka R. H."/>
            <person name="Seah K. B. B."/>
        </authorList>
    </citation>
    <scope>NUCLEOTIDE SEQUENCE</scope>
    <source>
        <strain evidence="1">BECK_S127</strain>
    </source>
</reference>
<gene>
    <name evidence="1" type="ORF">BECKSD772D_GA0070982_107615</name>
</gene>
<organism evidence="1">
    <name type="scientific">Candidatus Kentrum sp. SD</name>
    <dbReference type="NCBI Taxonomy" id="2126332"/>
    <lineage>
        <taxon>Bacteria</taxon>
        <taxon>Pseudomonadati</taxon>
        <taxon>Pseudomonadota</taxon>
        <taxon>Gammaproteobacteria</taxon>
        <taxon>Candidatus Kentrum</taxon>
    </lineage>
</organism>